<evidence type="ECO:0000313" key="3">
    <source>
        <dbReference type="Proteomes" id="UP000267268"/>
    </source>
</evidence>
<feature type="signal peptide" evidence="1">
    <location>
        <begin position="1"/>
        <end position="22"/>
    </location>
</feature>
<dbReference type="OrthoDB" id="980447at2"/>
<dbReference type="AlphaFoldDB" id="A0A3S9P546"/>
<protein>
    <recommendedName>
        <fullName evidence="4">Lipocalin-like domain-containing protein</fullName>
    </recommendedName>
</protein>
<dbReference type="EMBL" id="CP034562">
    <property type="protein sequence ID" value="AZQ63335.1"/>
    <property type="molecule type" value="Genomic_DNA"/>
</dbReference>
<accession>A0A3S9P546</accession>
<reference evidence="2 3" key="1">
    <citation type="submission" date="2018-12" db="EMBL/GenBank/DDBJ databases">
        <title>Flammeovirga pectinis sp. nov., isolated from the gut of the Korean scallop, Patinopecten yessoensis.</title>
        <authorList>
            <person name="Bae J.-W."/>
            <person name="Jeong Y.-S."/>
            <person name="Kang W."/>
        </authorList>
    </citation>
    <scope>NUCLEOTIDE SEQUENCE [LARGE SCALE GENOMIC DNA]</scope>
    <source>
        <strain evidence="2 3">L12M1</strain>
    </source>
</reference>
<keyword evidence="3" id="KW-1185">Reference proteome</keyword>
<name>A0A3S9P546_9BACT</name>
<evidence type="ECO:0000313" key="2">
    <source>
        <dbReference type="EMBL" id="AZQ63335.1"/>
    </source>
</evidence>
<evidence type="ECO:0000256" key="1">
    <source>
        <dbReference type="SAM" id="SignalP"/>
    </source>
</evidence>
<feature type="chain" id="PRO_5018983997" description="Lipocalin-like domain-containing protein" evidence="1">
    <location>
        <begin position="23"/>
        <end position="147"/>
    </location>
</feature>
<dbReference type="KEGG" id="fll:EI427_14120"/>
<dbReference type="RefSeq" id="WP_126615725.1">
    <property type="nucleotide sequence ID" value="NZ_CP034562.1"/>
</dbReference>
<sequence length="147" mass="17068">MHKFTLLLLLLLTMGCYTLCIGQQSNVSVYTIYKVGDDGLLDKQDIAERKIVKVSPISSLEDWHFFFEEEKIIAYECTYLNLPYTELIGSKNNTYSDYRGRIILSTSKREKDILLKINYNSSEKLLSFTKDENYEASSFFEKIISSQ</sequence>
<organism evidence="2 3">
    <name type="scientific">Flammeovirga pectinis</name>
    <dbReference type="NCBI Taxonomy" id="2494373"/>
    <lineage>
        <taxon>Bacteria</taxon>
        <taxon>Pseudomonadati</taxon>
        <taxon>Bacteroidota</taxon>
        <taxon>Cytophagia</taxon>
        <taxon>Cytophagales</taxon>
        <taxon>Flammeovirgaceae</taxon>
        <taxon>Flammeovirga</taxon>
    </lineage>
</organism>
<dbReference type="PROSITE" id="PS51257">
    <property type="entry name" value="PROKAR_LIPOPROTEIN"/>
    <property type="match status" value="1"/>
</dbReference>
<evidence type="ECO:0008006" key="4">
    <source>
        <dbReference type="Google" id="ProtNLM"/>
    </source>
</evidence>
<proteinExistence type="predicted"/>
<gene>
    <name evidence="2" type="ORF">EI427_14120</name>
</gene>
<keyword evidence="1" id="KW-0732">Signal</keyword>
<dbReference type="Proteomes" id="UP000267268">
    <property type="component" value="Chromosome 1"/>
</dbReference>